<reference evidence="1 2" key="1">
    <citation type="submission" date="2019-03" db="EMBL/GenBank/DDBJ databases">
        <authorList>
            <person name="Li J."/>
        </authorList>
    </citation>
    <scope>NUCLEOTIDE SEQUENCE [LARGE SCALE GENOMIC DNA]</scope>
    <source>
        <strain evidence="1 2">3058</strain>
    </source>
</reference>
<sequence>MSFFLSFLVMWRLIVEGRMPAQLKLYSGVVNYMDKRAMLIAELDEESRVAWLWRADPGKRPKPVKNAVACLQELDSLILFGAPKPEIEAWLREQSDQQATFPREI</sequence>
<name>A0A4Z1C4G4_9RHOB</name>
<dbReference type="Proteomes" id="UP000297972">
    <property type="component" value="Unassembled WGS sequence"/>
</dbReference>
<evidence type="ECO:0000313" key="1">
    <source>
        <dbReference type="EMBL" id="TGN37745.1"/>
    </source>
</evidence>
<accession>A0A4Z1C4G4</accession>
<evidence type="ECO:0000313" key="2">
    <source>
        <dbReference type="Proteomes" id="UP000297972"/>
    </source>
</evidence>
<comment type="caution">
    <text evidence="1">The sequence shown here is derived from an EMBL/GenBank/DDBJ whole genome shotgun (WGS) entry which is preliminary data.</text>
</comment>
<proteinExistence type="predicted"/>
<dbReference type="EMBL" id="SRPG01000460">
    <property type="protein sequence ID" value="TGN37745.1"/>
    <property type="molecule type" value="Genomic_DNA"/>
</dbReference>
<dbReference type="AlphaFoldDB" id="A0A4Z1C4G4"/>
<organism evidence="1 2">
    <name type="scientific">Paracoccus liaowanqingii</name>
    <dbReference type="NCBI Taxonomy" id="2560053"/>
    <lineage>
        <taxon>Bacteria</taxon>
        <taxon>Pseudomonadati</taxon>
        <taxon>Pseudomonadota</taxon>
        <taxon>Alphaproteobacteria</taxon>
        <taxon>Rhodobacterales</taxon>
        <taxon>Paracoccaceae</taxon>
        <taxon>Paracoccus</taxon>
    </lineage>
</organism>
<gene>
    <name evidence="1" type="ORF">E4L95_22205</name>
</gene>
<keyword evidence="2" id="KW-1185">Reference proteome</keyword>
<protein>
    <submittedName>
        <fullName evidence="1">Uncharacterized protein</fullName>
    </submittedName>
</protein>